<keyword evidence="2" id="KW-1185">Reference proteome</keyword>
<dbReference type="AlphaFoldDB" id="A0ABD0KJ46"/>
<evidence type="ECO:0000313" key="1">
    <source>
        <dbReference type="EMBL" id="KAK7487097.1"/>
    </source>
</evidence>
<reference evidence="1 2" key="1">
    <citation type="journal article" date="2023" name="Sci. Data">
        <title>Genome assembly of the Korean intertidal mud-creeper Batillaria attramentaria.</title>
        <authorList>
            <person name="Patra A.K."/>
            <person name="Ho P.T."/>
            <person name="Jun S."/>
            <person name="Lee S.J."/>
            <person name="Kim Y."/>
            <person name="Won Y.J."/>
        </authorList>
    </citation>
    <scope>NUCLEOTIDE SEQUENCE [LARGE SCALE GENOMIC DNA]</scope>
    <source>
        <strain evidence="1">Wonlab-2016</strain>
    </source>
</reference>
<organism evidence="1 2">
    <name type="scientific">Batillaria attramentaria</name>
    <dbReference type="NCBI Taxonomy" id="370345"/>
    <lineage>
        <taxon>Eukaryota</taxon>
        <taxon>Metazoa</taxon>
        <taxon>Spiralia</taxon>
        <taxon>Lophotrochozoa</taxon>
        <taxon>Mollusca</taxon>
        <taxon>Gastropoda</taxon>
        <taxon>Caenogastropoda</taxon>
        <taxon>Sorbeoconcha</taxon>
        <taxon>Cerithioidea</taxon>
        <taxon>Batillariidae</taxon>
        <taxon>Batillaria</taxon>
    </lineage>
</organism>
<accession>A0ABD0KJ46</accession>
<gene>
    <name evidence="1" type="ORF">BaRGS_00021592</name>
</gene>
<name>A0ABD0KJ46_9CAEN</name>
<comment type="caution">
    <text evidence="1">The sequence shown here is derived from an EMBL/GenBank/DDBJ whole genome shotgun (WGS) entry which is preliminary data.</text>
</comment>
<sequence length="143" mass="16106">MPDPSRLAFLADFPRHKMVVGDKPSSPVPSGPGEQQLALHRSGRGNPWLTYTVLMEFELAVWACVWVCVWSPVYDPRRYDLNSQPGCHGTTRVMQTVPNTLPSFHLPPATQHRRVPPFYHNPLPLHPYPPPSPGLHPYLANGR</sequence>
<protein>
    <submittedName>
        <fullName evidence="1">Uncharacterized protein</fullName>
    </submittedName>
</protein>
<dbReference type="EMBL" id="JACVVK020000169">
    <property type="protein sequence ID" value="KAK7487097.1"/>
    <property type="molecule type" value="Genomic_DNA"/>
</dbReference>
<proteinExistence type="predicted"/>
<dbReference type="Proteomes" id="UP001519460">
    <property type="component" value="Unassembled WGS sequence"/>
</dbReference>
<evidence type="ECO:0000313" key="2">
    <source>
        <dbReference type="Proteomes" id="UP001519460"/>
    </source>
</evidence>